<dbReference type="PANTHER" id="PTHR33751:SF9">
    <property type="entry name" value="CYTOCHROME C4"/>
    <property type="match status" value="1"/>
</dbReference>
<dbReference type="AlphaFoldDB" id="A0A0S2TBC7"/>
<evidence type="ECO:0000256" key="4">
    <source>
        <dbReference type="ARBA" id="ARBA00022982"/>
    </source>
</evidence>
<evidence type="ECO:0000313" key="9">
    <source>
        <dbReference type="EMBL" id="ALP52413.1"/>
    </source>
</evidence>
<keyword evidence="1" id="KW-0813">Transport</keyword>
<dbReference type="KEGG" id="tee:Tel_04235"/>
<feature type="chain" id="PRO_5006604822" description="Cytochrome c domain-containing protein" evidence="7">
    <location>
        <begin position="23"/>
        <end position="206"/>
    </location>
</feature>
<dbReference type="GO" id="GO:0046872">
    <property type="term" value="F:metal ion binding"/>
    <property type="evidence" value="ECO:0007669"/>
    <property type="project" value="UniProtKB-KW"/>
</dbReference>
<evidence type="ECO:0000256" key="3">
    <source>
        <dbReference type="ARBA" id="ARBA00022723"/>
    </source>
</evidence>
<sequence length="206" mass="22287">MMKTTLLILLTALFGVNGIATAVEDEGSIQRGQAKAFYCTGCHGYNGMGVGAAPPLAGQDKADLLAKLKAFKQKKSSLMGLQLARFEENDLKDLAAYFSSLKSTPPGQASYERDIEPIIQWRCITCHSAGGEGARKSGLDLSSYQALMEGTKEDGELIVPGSPETSSFMVMVTRKDHLRMPFGAPPLADDEIRVLRTWIEQGAKNN</sequence>
<dbReference type="GO" id="GO:0009055">
    <property type="term" value="F:electron transfer activity"/>
    <property type="evidence" value="ECO:0007669"/>
    <property type="project" value="InterPro"/>
</dbReference>
<gene>
    <name evidence="9" type="ORF">Tel_04235</name>
</gene>
<evidence type="ECO:0000256" key="2">
    <source>
        <dbReference type="ARBA" id="ARBA00022617"/>
    </source>
</evidence>
<keyword evidence="4" id="KW-0249">Electron transport</keyword>
<evidence type="ECO:0000256" key="5">
    <source>
        <dbReference type="ARBA" id="ARBA00023004"/>
    </source>
</evidence>
<evidence type="ECO:0000256" key="6">
    <source>
        <dbReference type="PROSITE-ProRule" id="PRU00433"/>
    </source>
</evidence>
<dbReference type="InterPro" id="IPR036909">
    <property type="entry name" value="Cyt_c-like_dom_sf"/>
</dbReference>
<proteinExistence type="predicted"/>
<dbReference type="STRING" id="1748243.Tel_04235"/>
<reference evidence="9" key="1">
    <citation type="submission" date="2015-10" db="EMBL/GenBank/DDBJ databases">
        <title>Description of Candidatus Tenderia electrophaga gen. nov, sp. nov., an Uncultivated Electroautotroph from a Biocathode Enrichment.</title>
        <authorList>
            <person name="Eddie B.J."/>
            <person name="Malanoski A.P."/>
            <person name="Wang Z."/>
            <person name="Hall R.J."/>
            <person name="Oh S.D."/>
            <person name="Heiner C."/>
            <person name="Lin B."/>
            <person name="Strycharz-Glaven S.M."/>
        </authorList>
    </citation>
    <scope>NUCLEOTIDE SEQUENCE [LARGE SCALE GENOMIC DNA]</scope>
    <source>
        <strain evidence="9">NRL1</strain>
    </source>
</reference>
<name>A0A0S2TBC7_9GAMM</name>
<keyword evidence="2 6" id="KW-0349">Heme</keyword>
<evidence type="ECO:0000256" key="7">
    <source>
        <dbReference type="SAM" id="SignalP"/>
    </source>
</evidence>
<keyword evidence="5 6" id="KW-0408">Iron</keyword>
<dbReference type="EMBL" id="CP013099">
    <property type="protein sequence ID" value="ALP52413.1"/>
    <property type="molecule type" value="Genomic_DNA"/>
</dbReference>
<dbReference type="GO" id="GO:0020037">
    <property type="term" value="F:heme binding"/>
    <property type="evidence" value="ECO:0007669"/>
    <property type="project" value="InterPro"/>
</dbReference>
<dbReference type="PROSITE" id="PS51007">
    <property type="entry name" value="CYTC"/>
    <property type="match status" value="2"/>
</dbReference>
<dbReference type="InterPro" id="IPR009056">
    <property type="entry name" value="Cyt_c-like_dom"/>
</dbReference>
<dbReference type="Proteomes" id="UP000055136">
    <property type="component" value="Chromosome"/>
</dbReference>
<feature type="signal peptide" evidence="7">
    <location>
        <begin position="1"/>
        <end position="22"/>
    </location>
</feature>
<evidence type="ECO:0000259" key="8">
    <source>
        <dbReference type="PROSITE" id="PS51007"/>
    </source>
</evidence>
<feature type="domain" description="Cytochrome c" evidence="8">
    <location>
        <begin position="27"/>
        <end position="102"/>
    </location>
</feature>
<keyword evidence="3 6" id="KW-0479">Metal-binding</keyword>
<organism evidence="9 10">
    <name type="scientific">Candidatus Tenderia electrophaga</name>
    <dbReference type="NCBI Taxonomy" id="1748243"/>
    <lineage>
        <taxon>Bacteria</taxon>
        <taxon>Pseudomonadati</taxon>
        <taxon>Pseudomonadota</taxon>
        <taxon>Gammaproteobacteria</taxon>
        <taxon>Candidatus Tenderiales</taxon>
        <taxon>Candidatus Tenderiaceae</taxon>
        <taxon>Candidatus Tenderia</taxon>
    </lineage>
</organism>
<dbReference type="Pfam" id="PF00034">
    <property type="entry name" value="Cytochrom_C"/>
    <property type="match status" value="1"/>
</dbReference>
<dbReference type="SUPFAM" id="SSF46626">
    <property type="entry name" value="Cytochrome c"/>
    <property type="match status" value="2"/>
</dbReference>
<accession>A0A0S2TBC7</accession>
<dbReference type="InterPro" id="IPR050597">
    <property type="entry name" value="Cytochrome_c_Oxidase_Subunit"/>
</dbReference>
<dbReference type="PANTHER" id="PTHR33751">
    <property type="entry name" value="CBB3-TYPE CYTOCHROME C OXIDASE SUBUNIT FIXP"/>
    <property type="match status" value="1"/>
</dbReference>
<dbReference type="Pfam" id="PF07635">
    <property type="entry name" value="PSCyt1"/>
    <property type="match status" value="1"/>
</dbReference>
<evidence type="ECO:0000313" key="10">
    <source>
        <dbReference type="Proteomes" id="UP000055136"/>
    </source>
</evidence>
<dbReference type="Gene3D" id="1.10.760.10">
    <property type="entry name" value="Cytochrome c-like domain"/>
    <property type="match status" value="1"/>
</dbReference>
<keyword evidence="10" id="KW-1185">Reference proteome</keyword>
<keyword evidence="7" id="KW-0732">Signal</keyword>
<evidence type="ECO:0000256" key="1">
    <source>
        <dbReference type="ARBA" id="ARBA00022448"/>
    </source>
</evidence>
<feature type="domain" description="Cytochrome c" evidence="8">
    <location>
        <begin position="102"/>
        <end position="203"/>
    </location>
</feature>
<dbReference type="InterPro" id="IPR011429">
    <property type="entry name" value="Cyt_c_Planctomycete-type"/>
</dbReference>
<protein>
    <recommendedName>
        <fullName evidence="8">Cytochrome c domain-containing protein</fullName>
    </recommendedName>
</protein>